<dbReference type="SUPFAM" id="SSF63829">
    <property type="entry name" value="Calcium-dependent phosphotriesterase"/>
    <property type="match status" value="1"/>
</dbReference>
<dbReference type="OrthoDB" id="125347at2759"/>
<dbReference type="PANTHER" id="PTHR47064:SF2">
    <property type="entry name" value="SMP-30_GLUCONOLACTONASE_LRE-LIKE REGION DOMAIN-CONTAINING PROTEIN-RELATED"/>
    <property type="match status" value="1"/>
</dbReference>
<keyword evidence="3" id="KW-1185">Reference proteome</keyword>
<dbReference type="InterPro" id="IPR013658">
    <property type="entry name" value="SGL"/>
</dbReference>
<accession>A0A8K0STW1</accession>
<dbReference type="EMBL" id="JAGPNK010000006">
    <property type="protein sequence ID" value="KAH7319861.1"/>
    <property type="molecule type" value="Genomic_DNA"/>
</dbReference>
<dbReference type="InterPro" id="IPR011042">
    <property type="entry name" value="6-blade_b-propeller_TolB-like"/>
</dbReference>
<gene>
    <name evidence="2" type="ORF">B0I35DRAFT_221968</name>
</gene>
<comment type="caution">
    <text evidence="2">The sequence shown here is derived from an EMBL/GenBank/DDBJ whole genome shotgun (WGS) entry which is preliminary data.</text>
</comment>
<evidence type="ECO:0000313" key="3">
    <source>
        <dbReference type="Proteomes" id="UP000813444"/>
    </source>
</evidence>
<sequence>MTTVRIPALYSEDLLVLEHPLSPDGLGADLTGTTEERSLVAQGFHRDFKSILGPLPKQTIILSSLDNSRKPFFHAACVYDPARNVLWTTSAPLETSNFSRLPVILISKVSLEPSSPKDGLYESASWQKLRPPQVMHMPACGALYEDGVLWAVQGDRSPRSSGLVHLEEAAPRGMFLSSYYGTDFNSPYDVAVSRDGSVWFTDPAPDSSVDWKKGPELAPRIYRVDTSTNAQQIRAMTDEVTRPLGLALSPDETTLYVADGGEHYGHNSKATPRGGAVYAFDLVNRSGTIFLSGRRLFAAPLRGAPTCVRCDRMGNVWVAAGTNVEVWTPGAILVGVFRSASPVISLCFGKSNDVFICASHTLWHLSLSTLMDS</sequence>
<evidence type="ECO:0000259" key="1">
    <source>
        <dbReference type="Pfam" id="PF08450"/>
    </source>
</evidence>
<dbReference type="Gene3D" id="2.120.10.30">
    <property type="entry name" value="TolB, C-terminal domain"/>
    <property type="match status" value="1"/>
</dbReference>
<dbReference type="PANTHER" id="PTHR47064">
    <property type="entry name" value="PUTATIVE (AFU_ORTHOLOGUE AFUA_1G08990)-RELATED"/>
    <property type="match status" value="1"/>
</dbReference>
<feature type="domain" description="SMP-30/Gluconolactonase/LRE-like region" evidence="1">
    <location>
        <begin position="182"/>
        <end position="356"/>
    </location>
</feature>
<dbReference type="InterPro" id="IPR052988">
    <property type="entry name" value="Oryzine_lactonohydrolase"/>
</dbReference>
<dbReference type="AlphaFoldDB" id="A0A8K0STW1"/>
<protein>
    <submittedName>
        <fullName evidence="2">D-lactonohydrolase-like protein-like protein</fullName>
    </submittedName>
</protein>
<organism evidence="2 3">
    <name type="scientific">Stachybotrys elegans</name>
    <dbReference type="NCBI Taxonomy" id="80388"/>
    <lineage>
        <taxon>Eukaryota</taxon>
        <taxon>Fungi</taxon>
        <taxon>Dikarya</taxon>
        <taxon>Ascomycota</taxon>
        <taxon>Pezizomycotina</taxon>
        <taxon>Sordariomycetes</taxon>
        <taxon>Hypocreomycetidae</taxon>
        <taxon>Hypocreales</taxon>
        <taxon>Stachybotryaceae</taxon>
        <taxon>Stachybotrys</taxon>
    </lineage>
</organism>
<name>A0A8K0STW1_9HYPO</name>
<reference evidence="2" key="1">
    <citation type="journal article" date="2021" name="Nat. Commun.">
        <title>Genetic determinants of endophytism in the Arabidopsis root mycobiome.</title>
        <authorList>
            <person name="Mesny F."/>
            <person name="Miyauchi S."/>
            <person name="Thiergart T."/>
            <person name="Pickel B."/>
            <person name="Atanasova L."/>
            <person name="Karlsson M."/>
            <person name="Huettel B."/>
            <person name="Barry K.W."/>
            <person name="Haridas S."/>
            <person name="Chen C."/>
            <person name="Bauer D."/>
            <person name="Andreopoulos W."/>
            <person name="Pangilinan J."/>
            <person name="LaButti K."/>
            <person name="Riley R."/>
            <person name="Lipzen A."/>
            <person name="Clum A."/>
            <person name="Drula E."/>
            <person name="Henrissat B."/>
            <person name="Kohler A."/>
            <person name="Grigoriev I.V."/>
            <person name="Martin F.M."/>
            <person name="Hacquard S."/>
        </authorList>
    </citation>
    <scope>NUCLEOTIDE SEQUENCE</scope>
    <source>
        <strain evidence="2">MPI-CAGE-CH-0235</strain>
    </source>
</reference>
<dbReference type="Proteomes" id="UP000813444">
    <property type="component" value="Unassembled WGS sequence"/>
</dbReference>
<evidence type="ECO:0000313" key="2">
    <source>
        <dbReference type="EMBL" id="KAH7319861.1"/>
    </source>
</evidence>
<proteinExistence type="predicted"/>
<dbReference type="Pfam" id="PF08450">
    <property type="entry name" value="SGL"/>
    <property type="match status" value="1"/>
</dbReference>